<dbReference type="EMBL" id="CAUJNA010002223">
    <property type="protein sequence ID" value="CAJ1391387.1"/>
    <property type="molecule type" value="Genomic_DNA"/>
</dbReference>
<gene>
    <name evidence="1" type="ORF">EVOR1521_LOCUS16651</name>
</gene>
<evidence type="ECO:0000313" key="2">
    <source>
        <dbReference type="Proteomes" id="UP001178507"/>
    </source>
</evidence>
<dbReference type="AlphaFoldDB" id="A0AA36IP52"/>
<keyword evidence="2" id="KW-1185">Reference proteome</keyword>
<organism evidence="1 2">
    <name type="scientific">Effrenium voratum</name>
    <dbReference type="NCBI Taxonomy" id="2562239"/>
    <lineage>
        <taxon>Eukaryota</taxon>
        <taxon>Sar</taxon>
        <taxon>Alveolata</taxon>
        <taxon>Dinophyceae</taxon>
        <taxon>Suessiales</taxon>
        <taxon>Symbiodiniaceae</taxon>
        <taxon>Effrenium</taxon>
    </lineage>
</organism>
<name>A0AA36IP52_9DINO</name>
<reference evidence="1" key="1">
    <citation type="submission" date="2023-08" db="EMBL/GenBank/DDBJ databases">
        <authorList>
            <person name="Chen Y."/>
            <person name="Shah S."/>
            <person name="Dougan E. K."/>
            <person name="Thang M."/>
            <person name="Chan C."/>
        </authorList>
    </citation>
    <scope>NUCLEOTIDE SEQUENCE</scope>
</reference>
<protein>
    <submittedName>
        <fullName evidence="1">Uncharacterized protein</fullName>
    </submittedName>
</protein>
<comment type="caution">
    <text evidence="1">The sequence shown here is derived from an EMBL/GenBank/DDBJ whole genome shotgun (WGS) entry which is preliminary data.</text>
</comment>
<sequence>MGLLGGLGARRRRGWGSLCLVDIEAPGGNDVERLFDKELQNIVAPLPATDARDFPLAAFGRGSSVHIWTEGFKHWTDAMESLGHGYQLYRSWGSAHSGYRFSGIESRKNFLGDHDWFRSGGLSPGKRPNLQTPKRANLGLPLSFGKKTIDAAAPFARRASPIMFHIAKVSGKFHPVATHLDNAWLPEADERAGRPPPLLVTDSQEMPFQPDPTVVENYFNGWQRTKPTERYSYFDGYEIDLSVRGDAR</sequence>
<evidence type="ECO:0000313" key="1">
    <source>
        <dbReference type="EMBL" id="CAJ1391387.1"/>
    </source>
</evidence>
<accession>A0AA36IP52</accession>
<dbReference type="Proteomes" id="UP001178507">
    <property type="component" value="Unassembled WGS sequence"/>
</dbReference>
<proteinExistence type="predicted"/>